<comment type="caution">
    <text evidence="11">The sequence shown here is derived from an EMBL/GenBank/DDBJ whole genome shotgun (WGS) entry which is preliminary data.</text>
</comment>
<dbReference type="InterPro" id="IPR008969">
    <property type="entry name" value="CarboxyPept-like_regulatory"/>
</dbReference>
<evidence type="ECO:0000259" key="9">
    <source>
        <dbReference type="Pfam" id="PF07715"/>
    </source>
</evidence>
<name>A0ABP9DCT2_9BACT</name>
<dbReference type="SUPFAM" id="SSF49464">
    <property type="entry name" value="Carboxypeptidase regulatory domain-like"/>
    <property type="match status" value="1"/>
</dbReference>
<dbReference type="Pfam" id="PF14905">
    <property type="entry name" value="OMP_b-brl_3"/>
    <property type="match status" value="1"/>
</dbReference>
<evidence type="ECO:0000256" key="1">
    <source>
        <dbReference type="ARBA" id="ARBA00004571"/>
    </source>
</evidence>
<evidence type="ECO:0000256" key="3">
    <source>
        <dbReference type="ARBA" id="ARBA00022452"/>
    </source>
</evidence>
<dbReference type="InterPro" id="IPR036942">
    <property type="entry name" value="Beta-barrel_TonB_sf"/>
</dbReference>
<keyword evidence="5 7" id="KW-0472">Membrane</keyword>
<keyword evidence="6 7" id="KW-0998">Cell outer membrane</keyword>
<dbReference type="PANTHER" id="PTHR40980:SF4">
    <property type="entry name" value="TONB-DEPENDENT RECEPTOR-LIKE BETA-BARREL DOMAIN-CONTAINING PROTEIN"/>
    <property type="match status" value="1"/>
</dbReference>
<dbReference type="PANTHER" id="PTHR40980">
    <property type="entry name" value="PLUG DOMAIN-CONTAINING PROTEIN"/>
    <property type="match status" value="1"/>
</dbReference>
<evidence type="ECO:0000256" key="6">
    <source>
        <dbReference type="ARBA" id="ARBA00023237"/>
    </source>
</evidence>
<evidence type="ECO:0000313" key="12">
    <source>
        <dbReference type="Proteomes" id="UP001500298"/>
    </source>
</evidence>
<dbReference type="EMBL" id="BAABJX010000036">
    <property type="protein sequence ID" value="GAA4838279.1"/>
    <property type="molecule type" value="Genomic_DNA"/>
</dbReference>
<reference evidence="12" key="1">
    <citation type="journal article" date="2019" name="Int. J. Syst. Evol. Microbiol.">
        <title>The Global Catalogue of Microorganisms (GCM) 10K type strain sequencing project: providing services to taxonomists for standard genome sequencing and annotation.</title>
        <authorList>
            <consortium name="The Broad Institute Genomics Platform"/>
            <consortium name="The Broad Institute Genome Sequencing Center for Infectious Disease"/>
            <person name="Wu L."/>
            <person name="Ma J."/>
        </authorList>
    </citation>
    <scope>NUCLEOTIDE SEQUENCE [LARGE SCALE GENOMIC DNA]</scope>
    <source>
        <strain evidence="12">JCM 18326</strain>
    </source>
</reference>
<evidence type="ECO:0000259" key="10">
    <source>
        <dbReference type="Pfam" id="PF14905"/>
    </source>
</evidence>
<feature type="signal peptide" evidence="8">
    <location>
        <begin position="1"/>
        <end position="20"/>
    </location>
</feature>
<evidence type="ECO:0000256" key="4">
    <source>
        <dbReference type="ARBA" id="ARBA00022692"/>
    </source>
</evidence>
<accession>A0ABP9DCT2</accession>
<dbReference type="InterPro" id="IPR012910">
    <property type="entry name" value="Plug_dom"/>
</dbReference>
<sequence length="807" mass="90800">MRLILSIIVPLLFLFTTVKANPSNNPVGAEISGIIVEQGSNQPIEYATVALYQKAPEKLISGTVTNEKGFFSIKKVTPGTYFLKVSFIGFEEKIINDVVVSKGNNNVKLSPISLSSDAEVLESVEVIGSKPAMQYEIDKKVLNVSEQITAASGTAADVLQSVPSVNVDVEGNVSLRGSSSFTVLIDGRPSVLTGSDALQQIPASMIENVEIITNPSVKYDPDGTSGIINIITKKNALQGLTGMTSISAGSFGRHGGDFTLSYKHKKFNFIAGGDYNKRIFPGTIYSRRITEFEGADRILESEGENEFNMNSYSGKLGVEWTPTEKDFFGINGRIGGRNMRRGSELNYIDMIQSSGITEEYQTEDEWQLDMFFYDITGNYQHKFRGKGHELNAQVSFADRVMTEESTNRVLDNGVAYNGQLNTEEGPMQRLRARLDYTRPLSKDHKVEAGLQARIFGSNDDNGFFEFDEASGTFLPREENPYYTVSYKRNIYGAYSLYAGKFGKLGIQGGLRAEYTDRSIDIAEDTEQPFVVDRVDFFPTVHLSYNITKEDQFMTSYSRRIDRPRGWFLEPYETWSDINNIRSGNPALLPEYIDAMEMGYLKRMGKHTFSFEGYYRITNNKIENVQIEHPEYPNVTLNTRENVGTDYSLGTELMLGLDVTNWWHTDLMGNLYSYRVTGQLFEQTFDRSSFNWNARFNNTLKFGKNTMIQLNANYNGPSASAQGTQEGYFMAIAAFKQNFLDRKLTLTVQAMDIFATARRKSTVEGVGFNMYTERFRSAPNASITLSYKLNNYKRRRGGDREDGMDAEF</sequence>
<comment type="similarity">
    <text evidence="7">Belongs to the TonB-dependent receptor family.</text>
</comment>
<dbReference type="InterPro" id="IPR037066">
    <property type="entry name" value="Plug_dom_sf"/>
</dbReference>
<organism evidence="11 12">
    <name type="scientific">Algivirga pacifica</name>
    <dbReference type="NCBI Taxonomy" id="1162670"/>
    <lineage>
        <taxon>Bacteria</taxon>
        <taxon>Pseudomonadati</taxon>
        <taxon>Bacteroidota</taxon>
        <taxon>Cytophagia</taxon>
        <taxon>Cytophagales</taxon>
        <taxon>Flammeovirgaceae</taxon>
        <taxon>Algivirga</taxon>
    </lineage>
</organism>
<feature type="chain" id="PRO_5046218290" evidence="8">
    <location>
        <begin position="21"/>
        <end position="807"/>
    </location>
</feature>
<proteinExistence type="inferred from homology"/>
<dbReference type="SUPFAM" id="SSF56935">
    <property type="entry name" value="Porins"/>
    <property type="match status" value="1"/>
</dbReference>
<dbReference type="RefSeq" id="WP_345372191.1">
    <property type="nucleotide sequence ID" value="NZ_BAABJX010000036.1"/>
</dbReference>
<keyword evidence="2 7" id="KW-0813">Transport</keyword>
<feature type="domain" description="TonB-dependent receptor plug" evidence="9">
    <location>
        <begin position="147"/>
        <end position="227"/>
    </location>
</feature>
<comment type="subcellular location">
    <subcellularLocation>
        <location evidence="1 7">Cell outer membrane</location>
        <topology evidence="1 7">Multi-pass membrane protein</topology>
    </subcellularLocation>
</comment>
<evidence type="ECO:0000256" key="5">
    <source>
        <dbReference type="ARBA" id="ARBA00023136"/>
    </source>
</evidence>
<dbReference type="InterPro" id="IPR039426">
    <property type="entry name" value="TonB-dep_rcpt-like"/>
</dbReference>
<evidence type="ECO:0000256" key="2">
    <source>
        <dbReference type="ARBA" id="ARBA00022448"/>
    </source>
</evidence>
<keyword evidence="4 7" id="KW-0812">Transmembrane</keyword>
<dbReference type="Gene3D" id="2.40.170.20">
    <property type="entry name" value="TonB-dependent receptor, beta-barrel domain"/>
    <property type="match status" value="1"/>
</dbReference>
<dbReference type="InterPro" id="IPR041700">
    <property type="entry name" value="OMP_b-brl_3"/>
</dbReference>
<dbReference type="PROSITE" id="PS52016">
    <property type="entry name" value="TONB_DEPENDENT_REC_3"/>
    <property type="match status" value="1"/>
</dbReference>
<gene>
    <name evidence="11" type="ORF">GCM10023331_24310</name>
</gene>
<dbReference type="Pfam" id="PF13620">
    <property type="entry name" value="CarboxypepD_reg"/>
    <property type="match status" value="1"/>
</dbReference>
<keyword evidence="12" id="KW-1185">Reference proteome</keyword>
<evidence type="ECO:0000313" key="11">
    <source>
        <dbReference type="EMBL" id="GAA4838279.1"/>
    </source>
</evidence>
<evidence type="ECO:0000256" key="8">
    <source>
        <dbReference type="SAM" id="SignalP"/>
    </source>
</evidence>
<keyword evidence="3 7" id="KW-1134">Transmembrane beta strand</keyword>
<protein>
    <submittedName>
        <fullName evidence="11">Outer membrane beta-barrel family protein</fullName>
    </submittedName>
</protein>
<dbReference type="Gene3D" id="2.170.130.10">
    <property type="entry name" value="TonB-dependent receptor, plug domain"/>
    <property type="match status" value="1"/>
</dbReference>
<dbReference type="Gene3D" id="2.60.40.1120">
    <property type="entry name" value="Carboxypeptidase-like, regulatory domain"/>
    <property type="match status" value="1"/>
</dbReference>
<dbReference type="Proteomes" id="UP001500298">
    <property type="component" value="Unassembled WGS sequence"/>
</dbReference>
<feature type="domain" description="Outer membrane protein beta-barrel" evidence="10">
    <location>
        <begin position="381"/>
        <end position="786"/>
    </location>
</feature>
<dbReference type="Pfam" id="PF07715">
    <property type="entry name" value="Plug"/>
    <property type="match status" value="1"/>
</dbReference>
<keyword evidence="8" id="KW-0732">Signal</keyword>
<evidence type="ECO:0000256" key="7">
    <source>
        <dbReference type="PROSITE-ProRule" id="PRU01360"/>
    </source>
</evidence>